<feature type="region of interest" description="Disordered" evidence="1">
    <location>
        <begin position="1"/>
        <end position="35"/>
    </location>
</feature>
<name>A0A8W7PZL7_ANOCL</name>
<evidence type="ECO:0000313" key="3">
    <source>
        <dbReference type="EnsemblMetazoa" id="ACOM039582-PA.1"/>
    </source>
</evidence>
<sequence>MPPLDAIGDGDEAQDEGEDGVEEEEEKEEELASTCTTVRDEVEVELLRSLLERLTPAIRPKQKSSYTLLPGGDGVALAGAFPFAPVGSCVVVGGGGGGGGSLGRALPPWPTASSSEEMEPIDDSDDDEDEVVKEAVSSSNAVRESVRRGRTRKAIVSLNWSSRAVVPLAGCPPYPFVLAVGDDRSLKLLRTGPARRWNTVATALGLPGPPAPVSFSTVTIEDGGPAGIEDGRFRMDFIALCVTPGDPTSAVPDGAVEGSDRLSSFSLVASSCRCFERGGRSGVPADGELGSSVACASSTGTSTGSYTNSSTSSYTGAPDTLVPESSNSLILWPLIAAILFAGFGLYRLAYSVSRMFSYFCECRSNSSPSGANSFSMLLPPLPPPELPPIPLSEIRSYGLTSQRRMDLRFWAVLVGPSSSRSVSRSGSPTQQSWNDSSLRPPTREPFLLSDGDGDLGADERFPPAVLPLRPRDGLVLFARPRSFSFRLLLTDFGPPAPLSAGCVSLDRRIKSYGSGFPFPRMVGRDFLPYVDASLTVPALVAPEVSRIVPPIGASGSRDPLHFLHTDAFFISRFVPVRYSGQQQISTATSGGGGGGQYIAGRIQFGAGTGVLTGPGRE</sequence>
<keyword evidence="2" id="KW-0472">Membrane</keyword>
<evidence type="ECO:0000256" key="1">
    <source>
        <dbReference type="SAM" id="MobiDB-lite"/>
    </source>
</evidence>
<dbReference type="Proteomes" id="UP000075882">
    <property type="component" value="Unassembled WGS sequence"/>
</dbReference>
<feature type="compositionally biased region" description="Acidic residues" evidence="1">
    <location>
        <begin position="116"/>
        <end position="126"/>
    </location>
</feature>
<accession>A0A8W7PZL7</accession>
<keyword evidence="2" id="KW-0812">Transmembrane</keyword>
<proteinExistence type="predicted"/>
<feature type="transmembrane region" description="Helical" evidence="2">
    <location>
        <begin position="329"/>
        <end position="349"/>
    </location>
</feature>
<dbReference type="EnsemblMetazoa" id="ACOM039582-RA">
    <property type="protein sequence ID" value="ACOM039582-PA.1"/>
    <property type="gene ID" value="ACOM039582"/>
</dbReference>
<dbReference type="AlphaFoldDB" id="A0A8W7PZL7"/>
<protein>
    <submittedName>
        <fullName evidence="3">Uncharacterized protein</fullName>
    </submittedName>
</protein>
<feature type="compositionally biased region" description="Low complexity" evidence="1">
    <location>
        <begin position="418"/>
        <end position="428"/>
    </location>
</feature>
<feature type="region of interest" description="Disordered" evidence="1">
    <location>
        <begin position="107"/>
        <end position="126"/>
    </location>
</feature>
<reference evidence="3" key="1">
    <citation type="submission" date="2022-08" db="UniProtKB">
        <authorList>
            <consortium name="EnsemblMetazoa"/>
        </authorList>
    </citation>
    <scope>IDENTIFICATION</scope>
</reference>
<feature type="region of interest" description="Disordered" evidence="1">
    <location>
        <begin position="418"/>
        <end position="452"/>
    </location>
</feature>
<keyword evidence="2" id="KW-1133">Transmembrane helix</keyword>
<feature type="compositionally biased region" description="Acidic residues" evidence="1">
    <location>
        <begin position="8"/>
        <end position="31"/>
    </location>
</feature>
<evidence type="ECO:0000256" key="2">
    <source>
        <dbReference type="SAM" id="Phobius"/>
    </source>
</evidence>
<feature type="compositionally biased region" description="Polar residues" evidence="1">
    <location>
        <begin position="429"/>
        <end position="439"/>
    </location>
</feature>
<organism evidence="3">
    <name type="scientific">Anopheles coluzzii</name>
    <name type="common">African malaria mosquito</name>
    <dbReference type="NCBI Taxonomy" id="1518534"/>
    <lineage>
        <taxon>Eukaryota</taxon>
        <taxon>Metazoa</taxon>
        <taxon>Ecdysozoa</taxon>
        <taxon>Arthropoda</taxon>
        <taxon>Hexapoda</taxon>
        <taxon>Insecta</taxon>
        <taxon>Pterygota</taxon>
        <taxon>Neoptera</taxon>
        <taxon>Endopterygota</taxon>
        <taxon>Diptera</taxon>
        <taxon>Nematocera</taxon>
        <taxon>Culicoidea</taxon>
        <taxon>Culicidae</taxon>
        <taxon>Anophelinae</taxon>
        <taxon>Anopheles</taxon>
    </lineage>
</organism>